<dbReference type="EMBL" id="BAAARJ010000036">
    <property type="protein sequence ID" value="GAA2639654.1"/>
    <property type="molecule type" value="Genomic_DNA"/>
</dbReference>
<feature type="compositionally biased region" description="Gly residues" evidence="1">
    <location>
        <begin position="26"/>
        <end position="42"/>
    </location>
</feature>
<name>A0ABN3R291_9ACTN</name>
<sequence length="429" mass="46990">MEMTEETEETDALKDTEEVEEMDGVDGMGGMGGAEGVEGGESGAARAGASMDGLRQAGDELADATVAALFERGEVAQFNTLMRYVSTVGAPLPDGLPEVAREYLEATRTPPAWVDWSEMERARLFFIDNNVHISTALSFASMPACYLVPHVAKLLATTHALDYPSKRMAETGQFTVYLMRPDAFEAGSRFIPAAQKVRLLHAAIRHHLTSDDHWDAGAHGTPICQEDMIGGQMFFSLLVLDSLHRLGIHMSAQGAEAYYYAWRVVGAMLGVDQAAVPGTLDEARRFLDLYMVRHMGPSEEGAHLTRQLIDLYEEVVPGTLFDPVVAALIRYLIGDTCADWLDVPRTRWDTVIKAAPRLLGVLETIEDRSPLGAWALDRLGHLTTVFELSSLTRGRVMHYAIPDALKPDYGISGATPPTGRWTPPPVTEF</sequence>
<protein>
    <submittedName>
        <fullName evidence="3">Oxygenase MpaB family protein</fullName>
    </submittedName>
</protein>
<dbReference type="InterPro" id="IPR018713">
    <property type="entry name" value="MPAB/Lcp_cat_dom"/>
</dbReference>
<evidence type="ECO:0000256" key="1">
    <source>
        <dbReference type="SAM" id="MobiDB-lite"/>
    </source>
</evidence>
<dbReference type="PANTHER" id="PTHR37539">
    <property type="entry name" value="SECRETED PROTEIN-RELATED"/>
    <property type="match status" value="1"/>
</dbReference>
<dbReference type="PANTHER" id="PTHR37539:SF1">
    <property type="entry name" value="ER-BOUND OXYGENASE MPAB_MPAB'_RUBBER OXYGENASE CATALYTIC DOMAIN-CONTAINING PROTEIN"/>
    <property type="match status" value="1"/>
</dbReference>
<evidence type="ECO:0000313" key="4">
    <source>
        <dbReference type="Proteomes" id="UP001501447"/>
    </source>
</evidence>
<keyword evidence="4" id="KW-1185">Reference proteome</keyword>
<evidence type="ECO:0000259" key="2">
    <source>
        <dbReference type="Pfam" id="PF09995"/>
    </source>
</evidence>
<dbReference type="Pfam" id="PF09995">
    <property type="entry name" value="MPAB_Lcp_cat"/>
    <property type="match status" value="1"/>
</dbReference>
<evidence type="ECO:0000313" key="3">
    <source>
        <dbReference type="EMBL" id="GAA2639654.1"/>
    </source>
</evidence>
<gene>
    <name evidence="3" type="ORF">GCM10009863_65880</name>
</gene>
<feature type="region of interest" description="Disordered" evidence="1">
    <location>
        <begin position="1"/>
        <end position="47"/>
    </location>
</feature>
<comment type="caution">
    <text evidence="3">The sequence shown here is derived from an EMBL/GenBank/DDBJ whole genome shotgun (WGS) entry which is preliminary data.</text>
</comment>
<accession>A0ABN3R291</accession>
<reference evidence="3 4" key="1">
    <citation type="journal article" date="2019" name="Int. J. Syst. Evol. Microbiol.">
        <title>The Global Catalogue of Microorganisms (GCM) 10K type strain sequencing project: providing services to taxonomists for standard genome sequencing and annotation.</title>
        <authorList>
            <consortium name="The Broad Institute Genomics Platform"/>
            <consortium name="The Broad Institute Genome Sequencing Center for Infectious Disease"/>
            <person name="Wu L."/>
            <person name="Ma J."/>
        </authorList>
    </citation>
    <scope>NUCLEOTIDE SEQUENCE [LARGE SCALE GENOMIC DNA]</scope>
    <source>
        <strain evidence="3 4">JCM 16373</strain>
    </source>
</reference>
<feature type="domain" description="ER-bound oxygenase mpaB/mpaB'/Rubber oxygenase catalytic" evidence="2">
    <location>
        <begin position="149"/>
        <end position="350"/>
    </location>
</feature>
<dbReference type="Proteomes" id="UP001501447">
    <property type="component" value="Unassembled WGS sequence"/>
</dbReference>
<feature type="compositionally biased region" description="Acidic residues" evidence="1">
    <location>
        <begin position="1"/>
        <end position="10"/>
    </location>
</feature>
<dbReference type="InterPro" id="IPR037473">
    <property type="entry name" value="Lcp-like"/>
</dbReference>
<proteinExistence type="predicted"/>
<organism evidence="3 4">
    <name type="scientific">Streptomyces axinellae</name>
    <dbReference type="NCBI Taxonomy" id="552788"/>
    <lineage>
        <taxon>Bacteria</taxon>
        <taxon>Bacillati</taxon>
        <taxon>Actinomycetota</taxon>
        <taxon>Actinomycetes</taxon>
        <taxon>Kitasatosporales</taxon>
        <taxon>Streptomycetaceae</taxon>
        <taxon>Streptomyces</taxon>
    </lineage>
</organism>